<reference evidence="13 14" key="1">
    <citation type="journal article" date="2014" name="Genome Announc.">
        <title>Draft genome sequences of eight enterohepatic helicobacter species isolated from both laboratory and wild rodents.</title>
        <authorList>
            <person name="Sheh A."/>
            <person name="Shen Z."/>
            <person name="Fox J.G."/>
        </authorList>
    </citation>
    <scope>NUCLEOTIDE SEQUENCE [LARGE SCALE GENOMIC DNA]</scope>
    <source>
        <strain evidence="13 14">MIT 97-6194</strain>
    </source>
</reference>
<evidence type="ECO:0000256" key="2">
    <source>
        <dbReference type="ARBA" id="ARBA00022670"/>
    </source>
</evidence>
<feature type="transmembrane region" description="Helical" evidence="11">
    <location>
        <begin position="81"/>
        <end position="101"/>
    </location>
</feature>
<feature type="binding site" evidence="9">
    <location>
        <position position="190"/>
    </location>
    <ligand>
        <name>substrate</name>
    </ligand>
</feature>
<dbReference type="Pfam" id="PF13180">
    <property type="entry name" value="PDZ_2"/>
    <property type="match status" value="1"/>
</dbReference>
<dbReference type="OrthoDB" id="9758917at2"/>
<dbReference type="Pfam" id="PF13365">
    <property type="entry name" value="Trypsin_2"/>
    <property type="match status" value="1"/>
</dbReference>
<dbReference type="Gene3D" id="2.30.42.10">
    <property type="match status" value="2"/>
</dbReference>
<evidence type="ECO:0000256" key="9">
    <source>
        <dbReference type="PIRSR" id="PIRSR611782-2"/>
    </source>
</evidence>
<name>A0A4U8T780_9HELI</name>
<keyword evidence="4" id="KW-0677">Repeat</keyword>
<feature type="active site" description="Charge relay system" evidence="8">
    <location>
        <position position="295"/>
    </location>
</feature>
<dbReference type="STRING" id="1548018.LS64_05820"/>
<feature type="binding site" evidence="9">
    <location>
        <position position="140"/>
    </location>
    <ligand>
        <name>substrate</name>
    </ligand>
</feature>
<comment type="subcellular location">
    <subcellularLocation>
        <location evidence="1">Periplasm</location>
    </subcellularLocation>
</comment>
<comment type="caution">
    <text evidence="13">The sequence shown here is derived from an EMBL/GenBank/DDBJ whole genome shotgun (WGS) entry which is preliminary data.</text>
</comment>
<dbReference type="PROSITE" id="PS50106">
    <property type="entry name" value="PDZ"/>
    <property type="match status" value="1"/>
</dbReference>
<evidence type="ECO:0000256" key="4">
    <source>
        <dbReference type="ARBA" id="ARBA00022737"/>
    </source>
</evidence>
<keyword evidence="11" id="KW-0472">Membrane</keyword>
<dbReference type="AlphaFoldDB" id="A0A4U8T780"/>
<proteinExistence type="predicted"/>
<dbReference type="PANTHER" id="PTHR43343:SF3">
    <property type="entry name" value="PROTEASE DO-LIKE 8, CHLOROPLASTIC"/>
    <property type="match status" value="1"/>
</dbReference>
<dbReference type="Proteomes" id="UP000029714">
    <property type="component" value="Unassembled WGS sequence"/>
</dbReference>
<evidence type="ECO:0000256" key="5">
    <source>
        <dbReference type="ARBA" id="ARBA00022764"/>
    </source>
</evidence>
<dbReference type="GO" id="GO:0004252">
    <property type="term" value="F:serine-type endopeptidase activity"/>
    <property type="evidence" value="ECO:0007669"/>
    <property type="project" value="InterPro"/>
</dbReference>
<dbReference type="SUPFAM" id="SSF50494">
    <property type="entry name" value="Trypsin-like serine proteases"/>
    <property type="match status" value="1"/>
</dbReference>
<dbReference type="InterPro" id="IPR009003">
    <property type="entry name" value="Peptidase_S1_PA"/>
</dbReference>
<accession>A0A4U8T780</accession>
<organism evidence="13 14">
    <name type="scientific">Helicobacter saguini</name>
    <dbReference type="NCBI Taxonomy" id="1548018"/>
    <lineage>
        <taxon>Bacteria</taxon>
        <taxon>Pseudomonadati</taxon>
        <taxon>Campylobacterota</taxon>
        <taxon>Epsilonproteobacteria</taxon>
        <taxon>Campylobacterales</taxon>
        <taxon>Helicobacteraceae</taxon>
        <taxon>Helicobacter</taxon>
    </lineage>
</organism>
<evidence type="ECO:0000313" key="14">
    <source>
        <dbReference type="Proteomes" id="UP000029714"/>
    </source>
</evidence>
<feature type="active site" description="Charge relay system" evidence="8">
    <location>
        <position position="190"/>
    </location>
</feature>
<keyword evidence="7" id="KW-0720">Serine protease</keyword>
<keyword evidence="5" id="KW-0574">Periplasm</keyword>
<evidence type="ECO:0000256" key="7">
    <source>
        <dbReference type="ARBA" id="ARBA00022825"/>
    </source>
</evidence>
<feature type="region of interest" description="Disordered" evidence="10">
    <location>
        <begin position="37"/>
        <end position="76"/>
    </location>
</feature>
<evidence type="ECO:0000256" key="6">
    <source>
        <dbReference type="ARBA" id="ARBA00022801"/>
    </source>
</evidence>
<dbReference type="InterPro" id="IPR001478">
    <property type="entry name" value="PDZ"/>
</dbReference>
<feature type="active site" description="Charge relay system" evidence="8">
    <location>
        <position position="221"/>
    </location>
</feature>
<evidence type="ECO:0000256" key="10">
    <source>
        <dbReference type="SAM" id="MobiDB-lite"/>
    </source>
</evidence>
<dbReference type="InterPro" id="IPR001940">
    <property type="entry name" value="Peptidase_S1C"/>
</dbReference>
<evidence type="ECO:0000256" key="11">
    <source>
        <dbReference type="SAM" id="Phobius"/>
    </source>
</evidence>
<feature type="binding site" evidence="9">
    <location>
        <begin position="293"/>
        <end position="295"/>
    </location>
    <ligand>
        <name>substrate</name>
    </ligand>
</feature>
<keyword evidence="2" id="KW-0645">Protease</keyword>
<dbReference type="InterPro" id="IPR036034">
    <property type="entry name" value="PDZ_sf"/>
</dbReference>
<dbReference type="InterPro" id="IPR011782">
    <property type="entry name" value="Pept_S1C_Do"/>
</dbReference>
<feature type="compositionally biased region" description="Polar residues" evidence="10">
    <location>
        <begin position="39"/>
        <end position="64"/>
    </location>
</feature>
<keyword evidence="11" id="KW-0812">Transmembrane</keyword>
<dbReference type="InterPro" id="IPR041489">
    <property type="entry name" value="PDZ_6"/>
</dbReference>
<protein>
    <submittedName>
        <fullName evidence="13">Do family serine endopeptidase</fullName>
    </submittedName>
</protein>
<dbReference type="PRINTS" id="PR00834">
    <property type="entry name" value="PROTEASES2C"/>
</dbReference>
<dbReference type="SMART" id="SM00228">
    <property type="entry name" value="PDZ"/>
    <property type="match status" value="2"/>
</dbReference>
<gene>
    <name evidence="13" type="ORF">LS64_002925</name>
</gene>
<reference evidence="13 14" key="2">
    <citation type="journal article" date="2016" name="Infect. Immun.">
        <title>Helicobacter saguini, a Novel Helicobacter Isolated from Cotton-Top Tamarins with Ulcerative Colitis, Has Proinflammatory Properties and Induces Typhlocolitis and Dysplasia in Gnotobiotic IL-10-/- Mice.</title>
        <authorList>
            <person name="Shen Z."/>
            <person name="Mannion A."/>
            <person name="Whary M.T."/>
            <person name="Muthupalani S."/>
            <person name="Sheh A."/>
            <person name="Feng Y."/>
            <person name="Gong G."/>
            <person name="Vandamme P."/>
            <person name="Holcombe H.R."/>
            <person name="Paster B.J."/>
            <person name="Fox J.G."/>
        </authorList>
    </citation>
    <scope>NUCLEOTIDE SEQUENCE [LARGE SCALE GENOMIC DNA]</scope>
    <source>
        <strain evidence="13 14">MIT 97-6194</strain>
    </source>
</reference>
<keyword evidence="11" id="KW-1133">Transmembrane helix</keyword>
<evidence type="ECO:0000256" key="1">
    <source>
        <dbReference type="ARBA" id="ARBA00004418"/>
    </source>
</evidence>
<dbReference type="Pfam" id="PF17820">
    <property type="entry name" value="PDZ_6"/>
    <property type="match status" value="1"/>
</dbReference>
<keyword evidence="3" id="KW-0732">Signal</keyword>
<evidence type="ECO:0000256" key="8">
    <source>
        <dbReference type="PIRSR" id="PIRSR611782-1"/>
    </source>
</evidence>
<evidence type="ECO:0000259" key="12">
    <source>
        <dbReference type="PROSITE" id="PS50106"/>
    </source>
</evidence>
<dbReference type="NCBIfam" id="TIGR02037">
    <property type="entry name" value="degP_htrA_DO"/>
    <property type="match status" value="1"/>
</dbReference>
<dbReference type="Gene3D" id="2.40.10.120">
    <property type="match status" value="1"/>
</dbReference>
<keyword evidence="14" id="KW-1185">Reference proteome</keyword>
<feature type="binding site" evidence="9">
    <location>
        <position position="221"/>
    </location>
    <ligand>
        <name>substrate</name>
    </ligand>
</feature>
<dbReference type="GO" id="GO:0006508">
    <property type="term" value="P:proteolysis"/>
    <property type="evidence" value="ECO:0007669"/>
    <property type="project" value="UniProtKB-KW"/>
</dbReference>
<dbReference type="InterPro" id="IPR051201">
    <property type="entry name" value="Chloro_Bact_Ser_Proteases"/>
</dbReference>
<sequence length="560" mass="59143">MKVVNVLFEDSIESRSVDSKKSAVDSIESSKLDCVKNVGDSNTNAQDSTQNAQDSITNVQDSIESTQDSKSGTDSKKSKKLPFIFVLAIPLILGVNLAHAISDAPPFTRVNPGNASGNAIISYHDAIKNATKAVVNITTETKVGVGGNSPFNDPFFRQFFGDMVPQDRLQGGIGSGVIITNNGYIVTNSHVVRDADKIYVTLPGSTTKIPAKLIGEDVQSDIAVIKIEKNNLPTLPFADSTKYAVGDVVFAIGNPFGVGESVTQGIISAVNKTGFGISSYENFIQTDASINPGNSGGALIDSRGALIGMNTAIISKTGGNHGIGFAIPAEMVKSVASELMRSGKVRRGFIGVSIQDIDSDVENTYGDNKGVLVVGIQANSPAQKAGLAVWDLITAVNGKQMKNAAELRNYIGSLPPNSRVTLNILRSHMSGDKPSLESKQIVIQLAEQPSAVSNAAASNTPSVNPTGSAFDGIKAENLNGHIRQVYRIPSDVNGALITEVNPNSKAASVGFSKGDIIAQIENMPIKNTTDLQDAINKFKGKKKRVLVYNVNGSIKTIIVQ</sequence>
<dbReference type="SUPFAM" id="SSF50156">
    <property type="entry name" value="PDZ domain-like"/>
    <property type="match status" value="2"/>
</dbReference>
<feature type="domain" description="PDZ" evidence="12">
    <location>
        <begin position="339"/>
        <end position="403"/>
    </location>
</feature>
<evidence type="ECO:0000313" key="13">
    <source>
        <dbReference type="EMBL" id="TLD95364.1"/>
    </source>
</evidence>
<dbReference type="PANTHER" id="PTHR43343">
    <property type="entry name" value="PEPTIDASE S12"/>
    <property type="match status" value="1"/>
</dbReference>
<dbReference type="EMBL" id="JRMP02000003">
    <property type="protein sequence ID" value="TLD95364.1"/>
    <property type="molecule type" value="Genomic_DNA"/>
</dbReference>
<evidence type="ECO:0000256" key="3">
    <source>
        <dbReference type="ARBA" id="ARBA00022729"/>
    </source>
</evidence>
<keyword evidence="6" id="KW-0378">Hydrolase</keyword>